<feature type="non-terminal residue" evidence="1">
    <location>
        <position position="1"/>
    </location>
</feature>
<dbReference type="AlphaFoldDB" id="A0A8H2WQZ2"/>
<evidence type="ECO:0000313" key="1">
    <source>
        <dbReference type="EMBL" id="CAE6396965.1"/>
    </source>
</evidence>
<comment type="caution">
    <text evidence="1">The sequence shown here is derived from an EMBL/GenBank/DDBJ whole genome shotgun (WGS) entry which is preliminary data.</text>
</comment>
<reference evidence="1" key="1">
    <citation type="submission" date="2021-01" db="EMBL/GenBank/DDBJ databases">
        <authorList>
            <person name="Kaushik A."/>
        </authorList>
    </citation>
    <scope>NUCLEOTIDE SEQUENCE</scope>
    <source>
        <strain evidence="1">AG2-2IIIB</strain>
    </source>
</reference>
<proteinExistence type="predicted"/>
<name>A0A8H2WQZ2_9AGAM</name>
<evidence type="ECO:0000313" key="2">
    <source>
        <dbReference type="Proteomes" id="UP000663843"/>
    </source>
</evidence>
<organism evidence="1 2">
    <name type="scientific">Rhizoctonia solani</name>
    <dbReference type="NCBI Taxonomy" id="456999"/>
    <lineage>
        <taxon>Eukaryota</taxon>
        <taxon>Fungi</taxon>
        <taxon>Dikarya</taxon>
        <taxon>Basidiomycota</taxon>
        <taxon>Agaricomycotina</taxon>
        <taxon>Agaricomycetes</taxon>
        <taxon>Cantharellales</taxon>
        <taxon>Ceratobasidiaceae</taxon>
        <taxon>Rhizoctonia</taxon>
    </lineage>
</organism>
<protein>
    <submittedName>
        <fullName evidence="1">Uncharacterized protein</fullName>
    </submittedName>
</protein>
<sequence>MFPPLNLAIRNLISCFKELEFVTGHRRDYEDLILDLTTLSKSLKEYTEKSRTARMSEFIENIALRINEDIEQIGSKRDRATRRYLIDANENSDEITAWYRRIGALFRQLQLDINLSALAALDEQIADHRLEAITPVKLAAYNSIISIETNRQGCTEGTRVQVLDTLDTWARTMGTPNIYWMNGMA</sequence>
<dbReference type="Proteomes" id="UP000663843">
    <property type="component" value="Unassembled WGS sequence"/>
</dbReference>
<accession>A0A8H2WQZ2</accession>
<dbReference type="EMBL" id="CAJMWT010001378">
    <property type="protein sequence ID" value="CAE6396965.1"/>
    <property type="molecule type" value="Genomic_DNA"/>
</dbReference>
<gene>
    <name evidence="1" type="ORF">RDB_LOCUS34039</name>
</gene>